<dbReference type="PANTHER" id="PTHR30411">
    <property type="entry name" value="CYTOPLASMIC PROTEIN"/>
    <property type="match status" value="1"/>
</dbReference>
<evidence type="ECO:0000256" key="4">
    <source>
        <dbReference type="PIRNR" id="PIRNR006181"/>
    </source>
</evidence>
<reference evidence="6 7" key="1">
    <citation type="submission" date="2016-10" db="EMBL/GenBank/DDBJ databases">
        <authorList>
            <person name="de Groot N.N."/>
        </authorList>
    </citation>
    <scope>NUCLEOTIDE SEQUENCE [LARGE SCALE GENOMIC DNA]</scope>
    <source>
        <strain evidence="6 7">DSM 25947</strain>
    </source>
</reference>
<dbReference type="Pfam" id="PF04073">
    <property type="entry name" value="tRNA_edit"/>
    <property type="match status" value="1"/>
</dbReference>
<dbReference type="EC" id="4.2.-.-" evidence="4"/>
<dbReference type="InterPro" id="IPR004369">
    <property type="entry name" value="Prolyl-tRNA_editing_YbaK/EbsC"/>
</dbReference>
<dbReference type="InterPro" id="IPR036754">
    <property type="entry name" value="YbaK/aa-tRNA-synt-asso_dom_sf"/>
</dbReference>
<organism evidence="6 7">
    <name type="scientific">Draconibacterium orientale</name>
    <dbReference type="NCBI Taxonomy" id="1168034"/>
    <lineage>
        <taxon>Bacteria</taxon>
        <taxon>Pseudomonadati</taxon>
        <taxon>Bacteroidota</taxon>
        <taxon>Bacteroidia</taxon>
        <taxon>Marinilabiliales</taxon>
        <taxon>Prolixibacteraceae</taxon>
        <taxon>Draconibacterium</taxon>
    </lineage>
</organism>
<dbReference type="Gene3D" id="3.90.960.10">
    <property type="entry name" value="YbaK/aminoacyl-tRNA synthetase-associated domain"/>
    <property type="match status" value="1"/>
</dbReference>
<dbReference type="PIRSF" id="PIRSF006181">
    <property type="entry name" value="EbsC_YbaK"/>
    <property type="match status" value="1"/>
</dbReference>
<comment type="similarity">
    <text evidence="1 4">Belongs to the prolyl-tRNA editing family. YbaK/EbsC subfamily.</text>
</comment>
<evidence type="ECO:0000256" key="2">
    <source>
        <dbReference type="ARBA" id="ARBA00022917"/>
    </source>
</evidence>
<evidence type="ECO:0000313" key="6">
    <source>
        <dbReference type="EMBL" id="SET76279.1"/>
    </source>
</evidence>
<proteinExistence type="inferred from homology"/>
<evidence type="ECO:0000313" key="7">
    <source>
        <dbReference type="Proteomes" id="UP000181981"/>
    </source>
</evidence>
<dbReference type="InterPro" id="IPR007214">
    <property type="entry name" value="YbaK/aa-tRNA-synth-assoc-dom"/>
</dbReference>
<dbReference type="PANTHER" id="PTHR30411:SF0">
    <property type="entry name" value="CYS-TRNA(PRO)_CYS-TRNA(CYS) DEACYLASE YBAK"/>
    <property type="match status" value="1"/>
</dbReference>
<dbReference type="OrthoDB" id="9809296at2"/>
<feature type="domain" description="YbaK/aminoacyl-tRNA synthetase-associated" evidence="5">
    <location>
        <begin position="51"/>
        <end position="163"/>
    </location>
</feature>
<dbReference type="GO" id="GO:0006412">
    <property type="term" value="P:translation"/>
    <property type="evidence" value="ECO:0007669"/>
    <property type="project" value="UniProtKB-KW"/>
</dbReference>
<dbReference type="SUPFAM" id="SSF55826">
    <property type="entry name" value="YbaK/ProRS associated domain"/>
    <property type="match status" value="1"/>
</dbReference>
<dbReference type="NCBIfam" id="TIGR00011">
    <property type="entry name" value="YbaK_EbsC"/>
    <property type="match status" value="1"/>
</dbReference>
<dbReference type="GO" id="GO:0016829">
    <property type="term" value="F:lyase activity"/>
    <property type="evidence" value="ECO:0007669"/>
    <property type="project" value="UniProtKB-KW"/>
</dbReference>
<protein>
    <recommendedName>
        <fullName evidence="4">Cys-tRNA(Pro)/Cys-tRNA(Cys) deacylase</fullName>
        <ecNumber evidence="4">4.2.-.-</ecNumber>
    </recommendedName>
</protein>
<dbReference type="CDD" id="cd00002">
    <property type="entry name" value="YbaK_deacylase"/>
    <property type="match status" value="1"/>
</dbReference>
<dbReference type="AlphaFoldDB" id="A0A1I0H0S4"/>
<keyword evidence="3 4" id="KW-0456">Lyase</keyword>
<evidence type="ECO:0000256" key="1">
    <source>
        <dbReference type="ARBA" id="ARBA00009798"/>
    </source>
</evidence>
<dbReference type="Proteomes" id="UP000181981">
    <property type="component" value="Unassembled WGS sequence"/>
</dbReference>
<dbReference type="GO" id="GO:0002161">
    <property type="term" value="F:aminoacyl-tRNA deacylase activity"/>
    <property type="evidence" value="ECO:0007669"/>
    <property type="project" value="InterPro"/>
</dbReference>
<sequence>MRHFVVILVLIPFLQVNYFEMKKTNAARLLDSKKIAYELVEYHVDEVDLSATHVAESLGQNVEQVFKTLVLRGNKTGVFVAVIPGAAELNLKKAAKISENKSAEMVLMKELLGLTGYIRGACSPMGMKKPYPIFIHETCMNFETIFVSAGKRGMQIKINPKDMVVCTGAQVADLIDS</sequence>
<evidence type="ECO:0000256" key="3">
    <source>
        <dbReference type="ARBA" id="ARBA00023239"/>
    </source>
</evidence>
<evidence type="ECO:0000259" key="5">
    <source>
        <dbReference type="Pfam" id="PF04073"/>
    </source>
</evidence>
<gene>
    <name evidence="6" type="ORF">SAMN05444285_12260</name>
</gene>
<keyword evidence="2 4" id="KW-0648">Protein biosynthesis</keyword>
<dbReference type="EMBL" id="FOHT01000022">
    <property type="protein sequence ID" value="SET76279.1"/>
    <property type="molecule type" value="Genomic_DNA"/>
</dbReference>
<accession>A0A1I0H0S4</accession>
<name>A0A1I0H0S4_9BACT</name>